<dbReference type="FunFam" id="3.40.50.80:FF:000008">
    <property type="entry name" value="Ferredoxin--NADP reductase, chloroplastic"/>
    <property type="match status" value="1"/>
</dbReference>
<protein>
    <recommendedName>
        <fullName evidence="3">ferredoxin--NADP(+) reductase</fullName>
        <ecNumber evidence="3">1.18.1.2</ecNumber>
    </recommendedName>
</protein>
<dbReference type="PROSITE" id="PS51384">
    <property type="entry name" value="FAD_FR"/>
    <property type="match status" value="1"/>
</dbReference>
<gene>
    <name evidence="10" type="ORF">LGLO00237_LOCUS11206</name>
</gene>
<evidence type="ECO:0000256" key="6">
    <source>
        <dbReference type="ARBA" id="ARBA00022857"/>
    </source>
</evidence>
<evidence type="ECO:0000256" key="8">
    <source>
        <dbReference type="ARBA" id="ARBA00047776"/>
    </source>
</evidence>
<keyword evidence="5" id="KW-0274">FAD</keyword>
<dbReference type="InterPro" id="IPR039261">
    <property type="entry name" value="FNR_nucleotide-bd"/>
</dbReference>
<evidence type="ECO:0000259" key="9">
    <source>
        <dbReference type="PROSITE" id="PS51384"/>
    </source>
</evidence>
<comment type="similarity">
    <text evidence="2">Belongs to the ferredoxin--NADP reductase type 1 family.</text>
</comment>
<keyword evidence="6" id="KW-0521">NADP</keyword>
<organism evidence="10">
    <name type="scientific">Lotharella globosa</name>
    <dbReference type="NCBI Taxonomy" id="91324"/>
    <lineage>
        <taxon>Eukaryota</taxon>
        <taxon>Sar</taxon>
        <taxon>Rhizaria</taxon>
        <taxon>Cercozoa</taxon>
        <taxon>Chlorarachniophyceae</taxon>
        <taxon>Lotharella</taxon>
    </lineage>
</organism>
<evidence type="ECO:0000256" key="1">
    <source>
        <dbReference type="ARBA" id="ARBA00001974"/>
    </source>
</evidence>
<comment type="cofactor">
    <cofactor evidence="1">
        <name>FAD</name>
        <dbReference type="ChEBI" id="CHEBI:57692"/>
    </cofactor>
</comment>
<dbReference type="Pfam" id="PF00175">
    <property type="entry name" value="NAD_binding_1"/>
    <property type="match status" value="1"/>
</dbReference>
<reference evidence="10" key="1">
    <citation type="submission" date="2021-01" db="EMBL/GenBank/DDBJ databases">
        <authorList>
            <person name="Corre E."/>
            <person name="Pelletier E."/>
            <person name="Niang G."/>
            <person name="Scheremetjew M."/>
            <person name="Finn R."/>
            <person name="Kale V."/>
            <person name="Holt S."/>
            <person name="Cochrane G."/>
            <person name="Meng A."/>
            <person name="Brown T."/>
            <person name="Cohen L."/>
        </authorList>
    </citation>
    <scope>NUCLEOTIDE SEQUENCE</scope>
    <source>
        <strain evidence="10">CCCM811</strain>
    </source>
</reference>
<evidence type="ECO:0000256" key="5">
    <source>
        <dbReference type="ARBA" id="ARBA00022827"/>
    </source>
</evidence>
<evidence type="ECO:0000256" key="7">
    <source>
        <dbReference type="ARBA" id="ARBA00023002"/>
    </source>
</evidence>
<keyword evidence="7" id="KW-0560">Oxidoreductase</keyword>
<dbReference type="AlphaFoldDB" id="A0A7S4DNB5"/>
<dbReference type="PRINTS" id="PR00371">
    <property type="entry name" value="FPNCR"/>
</dbReference>
<dbReference type="InterPro" id="IPR017938">
    <property type="entry name" value="Riboflavin_synthase-like_b-brl"/>
</dbReference>
<comment type="catalytic activity">
    <reaction evidence="8">
        <text>2 reduced [2Fe-2S]-[ferredoxin] + NADP(+) + H(+) = 2 oxidized [2Fe-2S]-[ferredoxin] + NADPH</text>
        <dbReference type="Rhea" id="RHEA:20125"/>
        <dbReference type="Rhea" id="RHEA-COMP:10000"/>
        <dbReference type="Rhea" id="RHEA-COMP:10001"/>
        <dbReference type="ChEBI" id="CHEBI:15378"/>
        <dbReference type="ChEBI" id="CHEBI:33737"/>
        <dbReference type="ChEBI" id="CHEBI:33738"/>
        <dbReference type="ChEBI" id="CHEBI:57783"/>
        <dbReference type="ChEBI" id="CHEBI:58349"/>
        <dbReference type="EC" id="1.18.1.2"/>
    </reaction>
</comment>
<dbReference type="SUPFAM" id="SSF63380">
    <property type="entry name" value="Riboflavin synthase domain-like"/>
    <property type="match status" value="1"/>
</dbReference>
<evidence type="ECO:0000256" key="3">
    <source>
        <dbReference type="ARBA" id="ARBA00013223"/>
    </source>
</evidence>
<dbReference type="SUPFAM" id="SSF52343">
    <property type="entry name" value="Ferredoxin reductase-like, C-terminal NADP-linked domain"/>
    <property type="match status" value="1"/>
</dbReference>
<evidence type="ECO:0000313" key="10">
    <source>
        <dbReference type="EMBL" id="CAE0659630.1"/>
    </source>
</evidence>
<feature type="domain" description="FAD-binding FR-type" evidence="9">
    <location>
        <begin position="119"/>
        <end position="246"/>
    </location>
</feature>
<dbReference type="InterPro" id="IPR001433">
    <property type="entry name" value="OxRdtase_FAD/NAD-bd"/>
</dbReference>
<evidence type="ECO:0000256" key="4">
    <source>
        <dbReference type="ARBA" id="ARBA00022630"/>
    </source>
</evidence>
<dbReference type="InterPro" id="IPR015701">
    <property type="entry name" value="FNR"/>
</dbReference>
<dbReference type="Gene3D" id="3.40.50.80">
    <property type="entry name" value="Nucleotide-binding domain of ferredoxin-NADP reductase (FNR) module"/>
    <property type="match status" value="1"/>
</dbReference>
<dbReference type="EMBL" id="HBIV01015361">
    <property type="protein sequence ID" value="CAE0659630.1"/>
    <property type="molecule type" value="Transcribed_RNA"/>
</dbReference>
<dbReference type="InterPro" id="IPR001709">
    <property type="entry name" value="Flavoprot_Pyr_Nucl_cyt_Rdtase"/>
</dbReference>
<dbReference type="PANTHER" id="PTHR43314">
    <property type="match status" value="1"/>
</dbReference>
<dbReference type="CDD" id="cd06208">
    <property type="entry name" value="CYPOR_like_FNR"/>
    <property type="match status" value="1"/>
</dbReference>
<sequence length="404" mass="44820">MAFHHRSSFRTAARPGALGLCALVLGAAVVYLTRPQPPLERFVSGPVNTAKKTAGVLPCRSVRPLVDAPWRAAHQSPGFSYRRENLLARFTAGDERLDYLEATPYYDRSKLPLNTHTKKKPLTGTIEQVTRIVGPKAPGETCEIIINHGGDMPYWEGQSAGIIPPGVDPKRNKPYGTRLYSIASTRYGDDGTGKTMTLTVRRATYFDPELGKEDPAKKGVCSNYLCDAIPGTQVVMTGPSGKVMLMPEESPEAPIIMVGTGTGIAPYRGFLKRLFVENTEAAENYKGLAWLFLGVANTDALLYDADWKQMEEEYPDNFRYTVALSREQKNKKGGKMYIQDRVAEHGKEVFELMNAGGHMYFCGLKGMMPGILETMQEVAAEQGLDWDETLKKWKGNGQWHVEVY</sequence>
<dbReference type="GO" id="GO:0004324">
    <property type="term" value="F:ferredoxin-NADP+ reductase activity"/>
    <property type="evidence" value="ECO:0007669"/>
    <property type="project" value="UniProtKB-EC"/>
</dbReference>
<name>A0A7S4DNB5_9EUKA</name>
<proteinExistence type="inferred from homology"/>
<dbReference type="InterPro" id="IPR017927">
    <property type="entry name" value="FAD-bd_FR_type"/>
</dbReference>
<evidence type="ECO:0000256" key="2">
    <source>
        <dbReference type="ARBA" id="ARBA00008312"/>
    </source>
</evidence>
<dbReference type="EC" id="1.18.1.2" evidence="3"/>
<dbReference type="Gene3D" id="2.40.30.10">
    <property type="entry name" value="Translation factors"/>
    <property type="match status" value="1"/>
</dbReference>
<accession>A0A7S4DNB5</accession>
<keyword evidence="4" id="KW-0285">Flavoprotein</keyword>